<dbReference type="Proteomes" id="UP000053573">
    <property type="component" value="Unassembled WGS sequence"/>
</dbReference>
<evidence type="ECO:0000313" key="3">
    <source>
        <dbReference type="Proteomes" id="UP000053573"/>
    </source>
</evidence>
<accession>A0A0H1BG59</accession>
<name>A0A0H1BG59_9EURO</name>
<comment type="caution">
    <text evidence="2">The sequence shown here is derived from an EMBL/GenBank/DDBJ whole genome shotgun (WGS) entry which is preliminary data.</text>
</comment>
<feature type="region of interest" description="Disordered" evidence="1">
    <location>
        <begin position="15"/>
        <end position="57"/>
    </location>
</feature>
<organism evidence="2 3">
    <name type="scientific">Blastomyces silverae</name>
    <dbReference type="NCBI Taxonomy" id="2060906"/>
    <lineage>
        <taxon>Eukaryota</taxon>
        <taxon>Fungi</taxon>
        <taxon>Dikarya</taxon>
        <taxon>Ascomycota</taxon>
        <taxon>Pezizomycotina</taxon>
        <taxon>Eurotiomycetes</taxon>
        <taxon>Eurotiomycetidae</taxon>
        <taxon>Onygenales</taxon>
        <taxon>Ajellomycetaceae</taxon>
        <taxon>Blastomyces</taxon>
    </lineage>
</organism>
<dbReference type="EMBL" id="LDEV01002017">
    <property type="protein sequence ID" value="KLJ10479.1"/>
    <property type="molecule type" value="Genomic_DNA"/>
</dbReference>
<reference evidence="3" key="1">
    <citation type="journal article" date="2015" name="PLoS Genet.">
        <title>The dynamic genome and transcriptome of the human fungal pathogen Blastomyces and close relative Emmonsia.</title>
        <authorList>
            <person name="Munoz J.F."/>
            <person name="Gauthier G.M."/>
            <person name="Desjardins C.A."/>
            <person name="Gallo J.E."/>
            <person name="Holder J."/>
            <person name="Sullivan T.D."/>
            <person name="Marty A.J."/>
            <person name="Carmen J.C."/>
            <person name="Chen Z."/>
            <person name="Ding L."/>
            <person name="Gujja S."/>
            <person name="Magrini V."/>
            <person name="Misas E."/>
            <person name="Mitreva M."/>
            <person name="Priest M."/>
            <person name="Saif S."/>
            <person name="Whiston E.A."/>
            <person name="Young S."/>
            <person name="Zeng Q."/>
            <person name="Goldman W.E."/>
            <person name="Mardis E.R."/>
            <person name="Taylor J.W."/>
            <person name="McEwen J.G."/>
            <person name="Clay O.K."/>
            <person name="Klein B.S."/>
            <person name="Cuomo C.A."/>
        </authorList>
    </citation>
    <scope>NUCLEOTIDE SEQUENCE [LARGE SCALE GENOMIC DNA]</scope>
    <source>
        <strain evidence="3">UAMH 139</strain>
    </source>
</reference>
<protein>
    <submittedName>
        <fullName evidence="2">Uncharacterized protein</fullName>
    </submittedName>
</protein>
<evidence type="ECO:0000313" key="2">
    <source>
        <dbReference type="EMBL" id="KLJ10479.1"/>
    </source>
</evidence>
<dbReference type="AlphaFoldDB" id="A0A0H1BG59"/>
<proteinExistence type="predicted"/>
<gene>
    <name evidence="2" type="ORF">EMPG_14143</name>
</gene>
<sequence length="57" mass="6332">MRRMRSLCRVGCGVRRMGGRRSRSGDSRWSMASGGTRAASSSRRATRSRRSGWSIPS</sequence>
<keyword evidence="3" id="KW-1185">Reference proteome</keyword>
<evidence type="ECO:0000256" key="1">
    <source>
        <dbReference type="SAM" id="MobiDB-lite"/>
    </source>
</evidence>
<feature type="compositionally biased region" description="Low complexity" evidence="1">
    <location>
        <begin position="27"/>
        <end position="43"/>
    </location>
</feature>